<dbReference type="Pfam" id="PF02416">
    <property type="entry name" value="TatA_B_E"/>
    <property type="match status" value="1"/>
</dbReference>
<organism evidence="11 12">
    <name type="scientific">Enhygromyxa salina</name>
    <dbReference type="NCBI Taxonomy" id="215803"/>
    <lineage>
        <taxon>Bacteria</taxon>
        <taxon>Pseudomonadati</taxon>
        <taxon>Myxococcota</taxon>
        <taxon>Polyangia</taxon>
        <taxon>Nannocystales</taxon>
        <taxon>Nannocystaceae</taxon>
        <taxon>Enhygromyxa</taxon>
    </lineage>
</organism>
<dbReference type="PANTHER" id="PTHR42982:SF1">
    <property type="entry name" value="SEC-INDEPENDENT PROTEIN TRANSLOCASE PROTEIN TATA"/>
    <property type="match status" value="1"/>
</dbReference>
<dbReference type="InterPro" id="IPR003369">
    <property type="entry name" value="TatA/B/E"/>
</dbReference>
<evidence type="ECO:0000256" key="5">
    <source>
        <dbReference type="ARBA" id="ARBA00022927"/>
    </source>
</evidence>
<evidence type="ECO:0000256" key="8">
    <source>
        <dbReference type="ARBA" id="ARBA00023136"/>
    </source>
</evidence>
<accession>A0A0C1ZH04</accession>
<dbReference type="NCBIfam" id="TIGR01411">
    <property type="entry name" value="tatAE"/>
    <property type="match status" value="1"/>
</dbReference>
<dbReference type="NCBIfam" id="NF011430">
    <property type="entry name" value="PRK14861.1"/>
    <property type="match status" value="1"/>
</dbReference>
<dbReference type="HAMAP" id="MF_00236">
    <property type="entry name" value="TatA_E"/>
    <property type="match status" value="1"/>
</dbReference>
<evidence type="ECO:0000256" key="6">
    <source>
        <dbReference type="ARBA" id="ARBA00022989"/>
    </source>
</evidence>
<dbReference type="EMBL" id="JMCC02000031">
    <property type="protein sequence ID" value="KIG16924.1"/>
    <property type="molecule type" value="Genomic_DNA"/>
</dbReference>
<evidence type="ECO:0000256" key="3">
    <source>
        <dbReference type="ARBA" id="ARBA00022475"/>
    </source>
</evidence>
<reference evidence="11 12" key="1">
    <citation type="submission" date="2014-12" db="EMBL/GenBank/DDBJ databases">
        <title>Genome assembly of Enhygromyxa salina DSM 15201.</title>
        <authorList>
            <person name="Sharma G."/>
            <person name="Subramanian S."/>
        </authorList>
    </citation>
    <scope>NUCLEOTIDE SEQUENCE [LARGE SCALE GENOMIC DNA]</scope>
    <source>
        <strain evidence="11 12">DSM 15201</strain>
    </source>
</reference>
<dbReference type="Gene3D" id="1.20.5.3310">
    <property type="match status" value="1"/>
</dbReference>
<evidence type="ECO:0000256" key="4">
    <source>
        <dbReference type="ARBA" id="ARBA00022692"/>
    </source>
</evidence>
<comment type="subunit">
    <text evidence="9">Forms a complex with TatC.</text>
</comment>
<comment type="similarity">
    <text evidence="9">Belongs to the TatA/E family.</text>
</comment>
<protein>
    <recommendedName>
        <fullName evidence="9">Sec-independent protein translocase protein TatA</fullName>
    </recommendedName>
</protein>
<keyword evidence="4 9" id="KW-0812">Transmembrane</keyword>
<dbReference type="InterPro" id="IPR006312">
    <property type="entry name" value="TatA/E"/>
</dbReference>
<proteinExistence type="inferred from homology"/>
<keyword evidence="6 9" id="KW-1133">Transmembrane helix</keyword>
<evidence type="ECO:0000313" key="12">
    <source>
        <dbReference type="Proteomes" id="UP000031599"/>
    </source>
</evidence>
<name>A0A0C1ZH04_9BACT</name>
<evidence type="ECO:0000313" key="11">
    <source>
        <dbReference type="EMBL" id="KIG16924.1"/>
    </source>
</evidence>
<gene>
    <name evidence="9" type="primary">tatA</name>
    <name evidence="11" type="ORF">DB30_04086</name>
</gene>
<keyword evidence="3 9" id="KW-1003">Cell membrane</keyword>
<evidence type="ECO:0000256" key="10">
    <source>
        <dbReference type="SAM" id="MobiDB-lite"/>
    </source>
</evidence>
<evidence type="ECO:0000256" key="9">
    <source>
        <dbReference type="HAMAP-Rule" id="MF_00236"/>
    </source>
</evidence>
<dbReference type="GO" id="GO:0033281">
    <property type="term" value="C:TAT protein transport complex"/>
    <property type="evidence" value="ECO:0007669"/>
    <property type="project" value="UniProtKB-UniRule"/>
</dbReference>
<keyword evidence="2 9" id="KW-0813">Transport</keyword>
<evidence type="ECO:0000256" key="7">
    <source>
        <dbReference type="ARBA" id="ARBA00023010"/>
    </source>
</evidence>
<comment type="function">
    <text evidence="9">Part of the twin-arginine translocation (Tat) system that transports large folded proteins containing a characteristic twin-arginine motif in their signal peptide across membranes. TatA could form the protein-conducting channel of the Tat system.</text>
</comment>
<dbReference type="GO" id="GO:0043953">
    <property type="term" value="P:protein transport by the Tat complex"/>
    <property type="evidence" value="ECO:0007669"/>
    <property type="project" value="UniProtKB-UniRule"/>
</dbReference>
<dbReference type="Proteomes" id="UP000031599">
    <property type="component" value="Unassembled WGS sequence"/>
</dbReference>
<keyword evidence="7 9" id="KW-0811">Translocation</keyword>
<dbReference type="AlphaFoldDB" id="A0A0C1ZH04"/>
<dbReference type="RefSeq" id="WP_052548927.1">
    <property type="nucleotide sequence ID" value="NZ_JMCC02000031.1"/>
</dbReference>
<evidence type="ECO:0000256" key="1">
    <source>
        <dbReference type="ARBA" id="ARBA00004162"/>
    </source>
</evidence>
<evidence type="ECO:0000256" key="2">
    <source>
        <dbReference type="ARBA" id="ARBA00022448"/>
    </source>
</evidence>
<comment type="subcellular location">
    <subcellularLocation>
        <location evidence="1 9">Cell membrane</location>
        <topology evidence="1 9">Single-pass membrane protein</topology>
    </subcellularLocation>
</comment>
<keyword evidence="5 9" id="KW-0653">Protein transport</keyword>
<keyword evidence="8 9" id="KW-0472">Membrane</keyword>
<feature type="transmembrane region" description="Helical" evidence="9">
    <location>
        <begin position="6"/>
        <end position="24"/>
    </location>
</feature>
<sequence>MLLGFSLGPAEIAVIVLVVLLVFGPSKLPQLGSSVGKMLRGFKKEMKSMNEDDADDPDEAALPRPKPGEIDVTPATTKEKKSAG</sequence>
<dbReference type="PANTHER" id="PTHR42982">
    <property type="entry name" value="SEC-INDEPENDENT PROTEIN TRANSLOCASE PROTEIN TATA"/>
    <property type="match status" value="1"/>
</dbReference>
<comment type="caution">
    <text evidence="11">The sequence shown here is derived from an EMBL/GenBank/DDBJ whole genome shotgun (WGS) entry which is preliminary data.</text>
</comment>
<dbReference type="GO" id="GO:0008320">
    <property type="term" value="F:protein transmembrane transporter activity"/>
    <property type="evidence" value="ECO:0007669"/>
    <property type="project" value="UniProtKB-UniRule"/>
</dbReference>
<feature type="region of interest" description="Disordered" evidence="10">
    <location>
        <begin position="46"/>
        <end position="84"/>
    </location>
</feature>